<dbReference type="HOGENOM" id="CLU_070058_3_0_7"/>
<dbReference type="RefSeq" id="WP_011416855.1">
    <property type="nucleotide sequence ID" value="NC_007759.1"/>
</dbReference>
<dbReference type="InParanoid" id="Q2LRW5"/>
<protein>
    <submittedName>
        <fullName evidence="1">Hypothetical membrane protein</fullName>
    </submittedName>
</protein>
<gene>
    <name evidence="1" type="ORF">SYN_02715</name>
</gene>
<evidence type="ECO:0000313" key="2">
    <source>
        <dbReference type="Proteomes" id="UP000001933"/>
    </source>
</evidence>
<evidence type="ECO:0000313" key="1">
    <source>
        <dbReference type="EMBL" id="ABC76822.1"/>
    </source>
</evidence>
<dbReference type="Pfam" id="PF14334">
    <property type="entry name" value="DUF4390"/>
    <property type="match status" value="1"/>
</dbReference>
<dbReference type="EMBL" id="CP000252">
    <property type="protein sequence ID" value="ABC76822.1"/>
    <property type="molecule type" value="Genomic_DNA"/>
</dbReference>
<organism evidence="1 2">
    <name type="scientific">Syntrophus aciditrophicus (strain SB)</name>
    <dbReference type="NCBI Taxonomy" id="56780"/>
    <lineage>
        <taxon>Bacteria</taxon>
        <taxon>Pseudomonadati</taxon>
        <taxon>Thermodesulfobacteriota</taxon>
        <taxon>Syntrophia</taxon>
        <taxon>Syntrophales</taxon>
        <taxon>Syntrophaceae</taxon>
        <taxon>Syntrophus</taxon>
    </lineage>
</organism>
<dbReference type="InterPro" id="IPR025500">
    <property type="entry name" value="DUF4390"/>
</dbReference>
<dbReference type="AlphaFoldDB" id="Q2LRW5"/>
<sequence>MKNKILVLLIITIVLLLFPLFYNHYAIDYSEIKIRDVLVTNDNTNVLVYARVSHFTPDLEKAILAGVPTTFSFKIEFYQDEEFWFDKRLAQVEVKKNIKYDQIKKTFYLTSDFERAPAVFQGFDVAWPAIAEINGIPIINTKHLNQDQKYYARIKMEWENYRLPFYAKLIRIFLSFRDFETDWQSQPFHFQQ</sequence>
<dbReference type="Proteomes" id="UP000001933">
    <property type="component" value="Chromosome"/>
</dbReference>
<keyword evidence="2" id="KW-1185">Reference proteome</keyword>
<dbReference type="OrthoDB" id="5431158at2"/>
<dbReference type="STRING" id="56780.SYN_02715"/>
<name>Q2LRW5_SYNAS</name>
<dbReference type="eggNOG" id="ENOG50303IT">
    <property type="taxonomic scope" value="Bacteria"/>
</dbReference>
<proteinExistence type="predicted"/>
<reference evidence="1 2" key="1">
    <citation type="journal article" date="2007" name="Proc. Natl. Acad. Sci. U.S.A.">
        <title>The genome of Syntrophus aciditrophicus: life at the thermodynamic limit of microbial growth.</title>
        <authorList>
            <person name="McInerney M.J."/>
            <person name="Rohlin L."/>
            <person name="Mouttaki H."/>
            <person name="Kim U."/>
            <person name="Krupp R.S."/>
            <person name="Rios-Hernandez L."/>
            <person name="Sieber J."/>
            <person name="Struchtemeyer C.G."/>
            <person name="Bhattacharyya A."/>
            <person name="Campbell J.W."/>
            <person name="Gunsalus R.P."/>
        </authorList>
    </citation>
    <scope>NUCLEOTIDE SEQUENCE [LARGE SCALE GENOMIC DNA]</scope>
    <source>
        <strain evidence="1 2">SB</strain>
    </source>
</reference>
<dbReference type="KEGG" id="sat:SYN_02715"/>
<accession>Q2LRW5</accession>